<dbReference type="PRINTS" id="PR00039">
    <property type="entry name" value="HTHLYSR"/>
</dbReference>
<dbReference type="SUPFAM" id="SSF46785">
    <property type="entry name" value="Winged helix' DNA-binding domain"/>
    <property type="match status" value="1"/>
</dbReference>
<evidence type="ECO:0000256" key="2">
    <source>
        <dbReference type="ARBA" id="ARBA00023015"/>
    </source>
</evidence>
<sequence length="297" mass="33533">MNLSQILTFLEVAKHNSFRKAAQELTLTQPAVSAQIRSLEEELGAPLFLRQRVRLTSGGKAFLPYARQVAALLEEGKRAVQDTEEMLRGKLTIGATSGAAITILPRLLTYFRDIRPRLRVTVHTLSGNQVVQGVLEGRLDAGINYLDQPLDHLQNQVLFYDTLTLIAPLDHPAARESYFRLEKLKETPLISLVPEATEQKLIDRILREKGIRTESSIELTSLEEVKRMVREGLGLALIPRLCLDPMTDDGLRQLRVPGLKNQLPVVLLYPKERYHSSALRRLLNDIRGIYTPEGEWS</sequence>
<dbReference type="InterPro" id="IPR036390">
    <property type="entry name" value="WH_DNA-bd_sf"/>
</dbReference>
<evidence type="ECO:0000313" key="7">
    <source>
        <dbReference type="Proteomes" id="UP000617979"/>
    </source>
</evidence>
<reference evidence="7" key="1">
    <citation type="journal article" date="2019" name="Int. J. Syst. Evol. Microbiol.">
        <title>The Global Catalogue of Microorganisms (GCM) 10K type strain sequencing project: providing services to taxonomists for standard genome sequencing and annotation.</title>
        <authorList>
            <consortium name="The Broad Institute Genomics Platform"/>
            <consortium name="The Broad Institute Genome Sequencing Center for Infectious Disease"/>
            <person name="Wu L."/>
            <person name="Ma J."/>
        </authorList>
    </citation>
    <scope>NUCLEOTIDE SEQUENCE [LARGE SCALE GENOMIC DNA]</scope>
    <source>
        <strain evidence="7">CGMCC 1.12404</strain>
    </source>
</reference>
<comment type="similarity">
    <text evidence="1">Belongs to the LysR transcriptional regulatory family.</text>
</comment>
<feature type="domain" description="HTH lysR-type" evidence="5">
    <location>
        <begin position="1"/>
        <end position="56"/>
    </location>
</feature>
<gene>
    <name evidence="6" type="ORF">GCM10007416_23930</name>
</gene>
<dbReference type="Gene3D" id="3.40.190.10">
    <property type="entry name" value="Periplasmic binding protein-like II"/>
    <property type="match status" value="2"/>
</dbReference>
<evidence type="ECO:0000256" key="4">
    <source>
        <dbReference type="ARBA" id="ARBA00023163"/>
    </source>
</evidence>
<proteinExistence type="inferred from homology"/>
<organism evidence="6 7">
    <name type="scientific">Kroppenstedtia guangzhouensis</name>
    <dbReference type="NCBI Taxonomy" id="1274356"/>
    <lineage>
        <taxon>Bacteria</taxon>
        <taxon>Bacillati</taxon>
        <taxon>Bacillota</taxon>
        <taxon>Bacilli</taxon>
        <taxon>Bacillales</taxon>
        <taxon>Thermoactinomycetaceae</taxon>
        <taxon>Kroppenstedtia</taxon>
    </lineage>
</organism>
<dbReference type="PROSITE" id="PS50931">
    <property type="entry name" value="HTH_LYSR"/>
    <property type="match status" value="1"/>
</dbReference>
<dbReference type="RefSeq" id="WP_188432759.1">
    <property type="nucleotide sequence ID" value="NZ_BMEX01000008.1"/>
</dbReference>
<dbReference type="Proteomes" id="UP000617979">
    <property type="component" value="Unassembled WGS sequence"/>
</dbReference>
<dbReference type="Pfam" id="PF03466">
    <property type="entry name" value="LysR_substrate"/>
    <property type="match status" value="1"/>
</dbReference>
<evidence type="ECO:0000256" key="3">
    <source>
        <dbReference type="ARBA" id="ARBA00023125"/>
    </source>
</evidence>
<dbReference type="SUPFAM" id="SSF53850">
    <property type="entry name" value="Periplasmic binding protein-like II"/>
    <property type="match status" value="1"/>
</dbReference>
<dbReference type="InterPro" id="IPR005119">
    <property type="entry name" value="LysR_subst-bd"/>
</dbReference>
<keyword evidence="3" id="KW-0238">DNA-binding</keyword>
<dbReference type="Gene3D" id="1.10.10.10">
    <property type="entry name" value="Winged helix-like DNA-binding domain superfamily/Winged helix DNA-binding domain"/>
    <property type="match status" value="1"/>
</dbReference>
<dbReference type="Pfam" id="PF00126">
    <property type="entry name" value="HTH_1"/>
    <property type="match status" value="1"/>
</dbReference>
<keyword evidence="4" id="KW-0804">Transcription</keyword>
<evidence type="ECO:0000256" key="1">
    <source>
        <dbReference type="ARBA" id="ARBA00009437"/>
    </source>
</evidence>
<keyword evidence="7" id="KW-1185">Reference proteome</keyword>
<name>A0ABQ1GUY0_9BACL</name>
<accession>A0ABQ1GUY0</accession>
<dbReference type="InterPro" id="IPR036388">
    <property type="entry name" value="WH-like_DNA-bd_sf"/>
</dbReference>
<keyword evidence="2" id="KW-0805">Transcription regulation</keyword>
<evidence type="ECO:0000259" key="5">
    <source>
        <dbReference type="PROSITE" id="PS50931"/>
    </source>
</evidence>
<evidence type="ECO:0000313" key="6">
    <source>
        <dbReference type="EMBL" id="GGA49997.1"/>
    </source>
</evidence>
<protein>
    <submittedName>
        <fullName evidence="6">LysR family transcriptional regulator</fullName>
    </submittedName>
</protein>
<dbReference type="InterPro" id="IPR050950">
    <property type="entry name" value="HTH-type_LysR_regulators"/>
</dbReference>
<dbReference type="InterPro" id="IPR000847">
    <property type="entry name" value="LysR_HTH_N"/>
</dbReference>
<dbReference type="CDD" id="cd05466">
    <property type="entry name" value="PBP2_LTTR_substrate"/>
    <property type="match status" value="1"/>
</dbReference>
<dbReference type="EMBL" id="BMEX01000008">
    <property type="protein sequence ID" value="GGA49997.1"/>
    <property type="molecule type" value="Genomic_DNA"/>
</dbReference>
<dbReference type="PANTHER" id="PTHR30419">
    <property type="entry name" value="HTH-TYPE TRANSCRIPTIONAL REGULATOR YBHD"/>
    <property type="match status" value="1"/>
</dbReference>
<comment type="caution">
    <text evidence="6">The sequence shown here is derived from an EMBL/GenBank/DDBJ whole genome shotgun (WGS) entry which is preliminary data.</text>
</comment>